<feature type="modified residue" description="4-aspartylphosphate" evidence="6">
    <location>
        <position position="819"/>
    </location>
</feature>
<dbReference type="PROSITE" id="PS50109">
    <property type="entry name" value="HIS_KIN"/>
    <property type="match status" value="1"/>
</dbReference>
<accession>A0A5C5ZCU0</accession>
<keyword evidence="5" id="KW-0418">Kinase</keyword>
<feature type="domain" description="PAC" evidence="10">
    <location>
        <begin position="213"/>
        <end position="265"/>
    </location>
</feature>
<sequence>MSELSFEAIFDLTSDFLCVMNLDGYFIRTNTSFRRHLGWTSDEFVDRSFVSMTHTDDLYATLSQFSVLSKHVASVFFDHRFRCVDGTYCALRWRITRESGSDTLLAAGYLVRHSKYRDTKSAVSKKQGELARIAHAASEDWRTLGQQTSRIGIWEFDLTTGGRWWSTEINEMFEFDSIVAESSIMAFQLRVHPDDWNDVVEAYNRSVSRKTAFEIKHRLLMPDGRIKHVHELGRTIYDDNGLPLRSIGTIEDITQQLQGEGELRLSEERLRQAVRVSNIGFFDHDHLTDVLFWSTRMREIYGGYLTAEITLPDTIKMIHPDETERLVQSIQKAHDPSGNGIWDEEYRILLADGSTRWVIARSQTFFAGTGSNRHPVRTIGALVDATERKQAEEALRVTDRALATSMTAFAIADETAQLTYVNQAFLNLWGYDSEAEVIDKLPQDMIEPESAQRMMDGIYSKREYRGELLIIRKDGTNCNVMASTNTIHDSNGKVVNMIGSFVDITESKKLQELFMQSQKMESIGRLAGGIAHDFNNLLMVINGYLELALIDLGPHESLRSDLSEVKKAADRASSLTQQLLAFSRKQIIKPQVLNPNDVIGSMTQMLERLLGEDIELQTILAADLGQVQFDLGQCEQCLLNLAINARDAMSEGGKLVIETENVQTDKACDECPPGEYVVLAISDNGSGMTEEDKSHLFEPFYTTKEVGAGTGLGLAMVFGAVTQNKGRISVESKSGYGTTFRVYLPRVYEASKLPDPVSANVTHRGTETIVIVEDENAVRELTARLLTNLGYKVLAFPIGGEAIDAVSSMTQTLDLLITDVIMPGINGTQMAEKMSALRPEIKVIITSGYTPNAFSHLGVLKNGVEFLPKPYSFEMLAELVRRVLDKPVG</sequence>
<evidence type="ECO:0000256" key="1">
    <source>
        <dbReference type="ARBA" id="ARBA00000085"/>
    </source>
</evidence>
<evidence type="ECO:0000256" key="3">
    <source>
        <dbReference type="ARBA" id="ARBA00022553"/>
    </source>
</evidence>
<dbReference type="InterPro" id="IPR036890">
    <property type="entry name" value="HATPase_C_sf"/>
</dbReference>
<dbReference type="InterPro" id="IPR001789">
    <property type="entry name" value="Sig_transdc_resp-reg_receiver"/>
</dbReference>
<dbReference type="InterPro" id="IPR052162">
    <property type="entry name" value="Sensor_kinase/Photoreceptor"/>
</dbReference>
<dbReference type="GO" id="GO:0000155">
    <property type="term" value="F:phosphorelay sensor kinase activity"/>
    <property type="evidence" value="ECO:0007669"/>
    <property type="project" value="InterPro"/>
</dbReference>
<dbReference type="Gene3D" id="2.10.70.100">
    <property type="match status" value="2"/>
</dbReference>
<dbReference type="InterPro" id="IPR000014">
    <property type="entry name" value="PAS"/>
</dbReference>
<dbReference type="InterPro" id="IPR000700">
    <property type="entry name" value="PAS-assoc_C"/>
</dbReference>
<evidence type="ECO:0000259" key="8">
    <source>
        <dbReference type="PROSITE" id="PS50110"/>
    </source>
</evidence>
<keyword evidence="4" id="KW-0808">Transferase</keyword>
<dbReference type="InterPro" id="IPR004358">
    <property type="entry name" value="Sig_transdc_His_kin-like_C"/>
</dbReference>
<dbReference type="InterPro" id="IPR003594">
    <property type="entry name" value="HATPase_dom"/>
</dbReference>
<dbReference type="InterPro" id="IPR001610">
    <property type="entry name" value="PAC"/>
</dbReference>
<evidence type="ECO:0000256" key="6">
    <source>
        <dbReference type="PROSITE-ProRule" id="PRU00169"/>
    </source>
</evidence>
<feature type="domain" description="PAS" evidence="9">
    <location>
        <begin position="2"/>
        <end position="57"/>
    </location>
</feature>
<dbReference type="Gene3D" id="1.10.287.130">
    <property type="match status" value="1"/>
</dbReference>
<dbReference type="InterPro" id="IPR003661">
    <property type="entry name" value="HisK_dim/P_dom"/>
</dbReference>
<reference evidence="11 12" key="1">
    <citation type="submission" date="2019-02" db="EMBL/GenBank/DDBJ databases">
        <title>Deep-cultivation of Planctomycetes and their phenomic and genomic characterization uncovers novel biology.</title>
        <authorList>
            <person name="Wiegand S."/>
            <person name="Jogler M."/>
            <person name="Boedeker C."/>
            <person name="Pinto D."/>
            <person name="Vollmers J."/>
            <person name="Rivas-Marin E."/>
            <person name="Kohn T."/>
            <person name="Peeters S.H."/>
            <person name="Heuer A."/>
            <person name="Rast P."/>
            <person name="Oberbeckmann S."/>
            <person name="Bunk B."/>
            <person name="Jeske O."/>
            <person name="Meyerdierks A."/>
            <person name="Storesund J.E."/>
            <person name="Kallscheuer N."/>
            <person name="Luecker S."/>
            <person name="Lage O.M."/>
            <person name="Pohl T."/>
            <person name="Merkel B.J."/>
            <person name="Hornburger P."/>
            <person name="Mueller R.-W."/>
            <person name="Bruemmer F."/>
            <person name="Labrenz M."/>
            <person name="Spormann A.M."/>
            <person name="Op Den Camp H."/>
            <person name="Overmann J."/>
            <person name="Amann R."/>
            <person name="Jetten M.S.M."/>
            <person name="Mascher T."/>
            <person name="Medema M.H."/>
            <person name="Devos D.P."/>
            <person name="Kaster A.-K."/>
            <person name="Ovreas L."/>
            <person name="Rohde M."/>
            <person name="Galperin M.Y."/>
            <person name="Jogler C."/>
        </authorList>
    </citation>
    <scope>NUCLEOTIDE SEQUENCE [LARGE SCALE GENOMIC DNA]</scope>
    <source>
        <strain evidence="11 12">CA13</strain>
    </source>
</reference>
<dbReference type="SUPFAM" id="SSF47384">
    <property type="entry name" value="Homodimeric domain of signal transducing histidine kinase"/>
    <property type="match status" value="1"/>
</dbReference>
<dbReference type="AlphaFoldDB" id="A0A5C5ZCU0"/>
<dbReference type="CDD" id="cd00082">
    <property type="entry name" value="HisKA"/>
    <property type="match status" value="1"/>
</dbReference>
<dbReference type="Pfam" id="PF02518">
    <property type="entry name" value="HATPase_c"/>
    <property type="match status" value="1"/>
</dbReference>
<dbReference type="InterPro" id="IPR011006">
    <property type="entry name" value="CheY-like_superfamily"/>
</dbReference>
<dbReference type="PANTHER" id="PTHR43304">
    <property type="entry name" value="PHYTOCHROME-LIKE PROTEIN CPH1"/>
    <property type="match status" value="1"/>
</dbReference>
<protein>
    <recommendedName>
        <fullName evidence="2">histidine kinase</fullName>
        <ecNumber evidence="2">2.7.13.3</ecNumber>
    </recommendedName>
</protein>
<dbReference type="SUPFAM" id="SSF52172">
    <property type="entry name" value="CheY-like"/>
    <property type="match status" value="1"/>
</dbReference>
<keyword evidence="3 6" id="KW-0597">Phosphoprotein</keyword>
<dbReference type="Pfam" id="PF00072">
    <property type="entry name" value="Response_reg"/>
    <property type="match status" value="1"/>
</dbReference>
<dbReference type="NCBIfam" id="TIGR00229">
    <property type="entry name" value="sensory_box"/>
    <property type="match status" value="3"/>
</dbReference>
<dbReference type="EC" id="2.7.13.3" evidence="2"/>
<dbReference type="InterPro" id="IPR036097">
    <property type="entry name" value="HisK_dim/P_sf"/>
</dbReference>
<dbReference type="SMART" id="SM00388">
    <property type="entry name" value="HisKA"/>
    <property type="match status" value="1"/>
</dbReference>
<feature type="domain" description="Histidine kinase" evidence="7">
    <location>
        <begin position="529"/>
        <end position="748"/>
    </location>
</feature>
<dbReference type="SMART" id="SM00387">
    <property type="entry name" value="HATPase_c"/>
    <property type="match status" value="1"/>
</dbReference>
<evidence type="ECO:0000259" key="7">
    <source>
        <dbReference type="PROSITE" id="PS50109"/>
    </source>
</evidence>
<feature type="domain" description="PAC" evidence="10">
    <location>
        <begin position="342"/>
        <end position="397"/>
    </location>
</feature>
<dbReference type="EMBL" id="SJPJ01000001">
    <property type="protein sequence ID" value="TWT84877.1"/>
    <property type="molecule type" value="Genomic_DNA"/>
</dbReference>
<dbReference type="PRINTS" id="PR00344">
    <property type="entry name" value="BCTRLSENSOR"/>
</dbReference>
<dbReference type="PROSITE" id="PS50112">
    <property type="entry name" value="PAS"/>
    <property type="match status" value="2"/>
</dbReference>
<dbReference type="Pfam" id="PF13426">
    <property type="entry name" value="PAS_9"/>
    <property type="match status" value="1"/>
</dbReference>
<dbReference type="InterPro" id="IPR005467">
    <property type="entry name" value="His_kinase_dom"/>
</dbReference>
<proteinExistence type="predicted"/>
<evidence type="ECO:0000256" key="4">
    <source>
        <dbReference type="ARBA" id="ARBA00022679"/>
    </source>
</evidence>
<gene>
    <name evidence="11" type="ORF">CA13_63580</name>
</gene>
<dbReference type="Pfam" id="PF00512">
    <property type="entry name" value="HisKA"/>
    <property type="match status" value="1"/>
</dbReference>
<evidence type="ECO:0000259" key="9">
    <source>
        <dbReference type="PROSITE" id="PS50112"/>
    </source>
</evidence>
<dbReference type="Pfam" id="PF08447">
    <property type="entry name" value="PAS_3"/>
    <property type="match status" value="3"/>
</dbReference>
<dbReference type="SMART" id="SM00448">
    <property type="entry name" value="REC"/>
    <property type="match status" value="1"/>
</dbReference>
<comment type="catalytic activity">
    <reaction evidence="1">
        <text>ATP + protein L-histidine = ADP + protein N-phospho-L-histidine.</text>
        <dbReference type="EC" id="2.7.13.3"/>
    </reaction>
</comment>
<dbReference type="Gene3D" id="3.40.50.2300">
    <property type="match status" value="1"/>
</dbReference>
<evidence type="ECO:0000256" key="5">
    <source>
        <dbReference type="ARBA" id="ARBA00022777"/>
    </source>
</evidence>
<dbReference type="Proteomes" id="UP000315010">
    <property type="component" value="Unassembled WGS sequence"/>
</dbReference>
<comment type="caution">
    <text evidence="11">The sequence shown here is derived from an EMBL/GenBank/DDBJ whole genome shotgun (WGS) entry which is preliminary data.</text>
</comment>
<dbReference type="InterPro" id="IPR013655">
    <property type="entry name" value="PAS_fold_3"/>
</dbReference>
<dbReference type="SMART" id="SM00086">
    <property type="entry name" value="PAC"/>
    <property type="match status" value="3"/>
</dbReference>
<organism evidence="11 12">
    <name type="scientific">Novipirellula herctigrandis</name>
    <dbReference type="NCBI Taxonomy" id="2527986"/>
    <lineage>
        <taxon>Bacteria</taxon>
        <taxon>Pseudomonadati</taxon>
        <taxon>Planctomycetota</taxon>
        <taxon>Planctomycetia</taxon>
        <taxon>Pirellulales</taxon>
        <taxon>Pirellulaceae</taxon>
        <taxon>Novipirellula</taxon>
    </lineage>
</organism>
<dbReference type="Gene3D" id="3.30.565.10">
    <property type="entry name" value="Histidine kinase-like ATPase, C-terminal domain"/>
    <property type="match status" value="1"/>
</dbReference>
<feature type="domain" description="Response regulatory" evidence="8">
    <location>
        <begin position="768"/>
        <end position="884"/>
    </location>
</feature>
<feature type="domain" description="PAC" evidence="10">
    <location>
        <begin position="464"/>
        <end position="516"/>
    </location>
</feature>
<dbReference type="InterPro" id="IPR035965">
    <property type="entry name" value="PAS-like_dom_sf"/>
</dbReference>
<evidence type="ECO:0000313" key="12">
    <source>
        <dbReference type="Proteomes" id="UP000315010"/>
    </source>
</evidence>
<dbReference type="SUPFAM" id="SSF55874">
    <property type="entry name" value="ATPase domain of HSP90 chaperone/DNA topoisomerase II/histidine kinase"/>
    <property type="match status" value="1"/>
</dbReference>
<dbReference type="SMART" id="SM00091">
    <property type="entry name" value="PAS"/>
    <property type="match status" value="3"/>
</dbReference>
<evidence type="ECO:0000256" key="2">
    <source>
        <dbReference type="ARBA" id="ARBA00012438"/>
    </source>
</evidence>
<dbReference type="PANTHER" id="PTHR43304:SF1">
    <property type="entry name" value="PAC DOMAIN-CONTAINING PROTEIN"/>
    <property type="match status" value="1"/>
</dbReference>
<evidence type="ECO:0000313" key="11">
    <source>
        <dbReference type="EMBL" id="TWT84877.1"/>
    </source>
</evidence>
<dbReference type="Gene3D" id="3.30.450.20">
    <property type="entry name" value="PAS domain"/>
    <property type="match status" value="4"/>
</dbReference>
<feature type="domain" description="PAS" evidence="9">
    <location>
        <begin position="266"/>
        <end position="337"/>
    </location>
</feature>
<name>A0A5C5ZCU0_9BACT</name>
<dbReference type="CDD" id="cd00130">
    <property type="entry name" value="PAS"/>
    <property type="match status" value="4"/>
</dbReference>
<dbReference type="SUPFAM" id="SSF55785">
    <property type="entry name" value="PYP-like sensor domain (PAS domain)"/>
    <property type="match status" value="4"/>
</dbReference>
<evidence type="ECO:0000259" key="10">
    <source>
        <dbReference type="PROSITE" id="PS50113"/>
    </source>
</evidence>
<dbReference type="PROSITE" id="PS50113">
    <property type="entry name" value="PAC"/>
    <property type="match status" value="3"/>
</dbReference>
<keyword evidence="12" id="KW-1185">Reference proteome</keyword>
<dbReference type="PROSITE" id="PS50110">
    <property type="entry name" value="RESPONSE_REGULATORY"/>
    <property type="match status" value="1"/>
</dbReference>